<feature type="compositionally biased region" description="Polar residues" evidence="3">
    <location>
        <begin position="16"/>
        <end position="25"/>
    </location>
</feature>
<dbReference type="GO" id="GO:0008270">
    <property type="term" value="F:zinc ion binding"/>
    <property type="evidence" value="ECO:0007669"/>
    <property type="project" value="UniProtKB-UniRule"/>
</dbReference>
<feature type="region of interest" description="Disordered" evidence="3">
    <location>
        <begin position="194"/>
        <end position="352"/>
    </location>
</feature>
<dbReference type="InterPro" id="IPR013087">
    <property type="entry name" value="Znf_C2H2_type"/>
</dbReference>
<feature type="compositionally biased region" description="Basic and acidic residues" evidence="3">
    <location>
        <begin position="197"/>
        <end position="223"/>
    </location>
</feature>
<comment type="caution">
    <text evidence="6">The sequence shown here is derived from an EMBL/GenBank/DDBJ whole genome shotgun (WGS) entry which is preliminary data.</text>
</comment>
<feature type="compositionally biased region" description="Basic and acidic residues" evidence="3">
    <location>
        <begin position="303"/>
        <end position="320"/>
    </location>
</feature>
<name>A0AAE1HB74_9NEOP</name>
<dbReference type="Proteomes" id="UP001219518">
    <property type="component" value="Unassembled WGS sequence"/>
</dbReference>
<protein>
    <submittedName>
        <fullName evidence="6">Zinc finger protein 521</fullName>
    </submittedName>
</protein>
<gene>
    <name evidence="6" type="ORF">KUF71_007545</name>
</gene>
<feature type="region of interest" description="Disordered" evidence="3">
    <location>
        <begin position="1"/>
        <end position="29"/>
    </location>
</feature>
<evidence type="ECO:0000256" key="3">
    <source>
        <dbReference type="SAM" id="MobiDB-lite"/>
    </source>
</evidence>
<dbReference type="PROSITE" id="PS51915">
    <property type="entry name" value="ZAD"/>
    <property type="match status" value="1"/>
</dbReference>
<dbReference type="Gene3D" id="3.30.160.60">
    <property type="entry name" value="Classic Zinc Finger"/>
    <property type="match status" value="1"/>
</dbReference>
<keyword evidence="1" id="KW-0863">Zinc-finger</keyword>
<feature type="binding site" evidence="2">
    <location>
        <position position="33"/>
    </location>
    <ligand>
        <name>Zn(2+)</name>
        <dbReference type="ChEBI" id="CHEBI:29105"/>
    </ligand>
</feature>
<dbReference type="SMART" id="SM00868">
    <property type="entry name" value="zf-AD"/>
    <property type="match status" value="1"/>
</dbReference>
<evidence type="ECO:0000313" key="6">
    <source>
        <dbReference type="EMBL" id="KAK3918116.1"/>
    </source>
</evidence>
<evidence type="ECO:0000259" key="4">
    <source>
        <dbReference type="PROSITE" id="PS50157"/>
    </source>
</evidence>
<dbReference type="PROSITE" id="PS00028">
    <property type="entry name" value="ZINC_FINGER_C2H2_1"/>
    <property type="match status" value="3"/>
</dbReference>
<keyword evidence="7" id="KW-1185">Reference proteome</keyword>
<proteinExistence type="predicted"/>
<dbReference type="InterPro" id="IPR012934">
    <property type="entry name" value="Znf_AD"/>
</dbReference>
<reference evidence="6" key="2">
    <citation type="journal article" date="2023" name="BMC Genomics">
        <title>Pest status, molecular evolution, and epigenetic factors derived from the genome assembly of Frankliniella fusca, a thysanopteran phytovirus vector.</title>
        <authorList>
            <person name="Catto M.A."/>
            <person name="Labadie P.E."/>
            <person name="Jacobson A.L."/>
            <person name="Kennedy G.G."/>
            <person name="Srinivasan R."/>
            <person name="Hunt B.G."/>
        </authorList>
    </citation>
    <scope>NUCLEOTIDE SEQUENCE</scope>
    <source>
        <strain evidence="6">PL_HMW_Pooled</strain>
    </source>
</reference>
<dbReference type="AlphaFoldDB" id="A0AAE1HB74"/>
<feature type="region of interest" description="Disordered" evidence="3">
    <location>
        <begin position="151"/>
        <end position="170"/>
    </location>
</feature>
<dbReference type="GO" id="GO:0005634">
    <property type="term" value="C:nucleus"/>
    <property type="evidence" value="ECO:0007669"/>
    <property type="project" value="InterPro"/>
</dbReference>
<feature type="binding site" evidence="2">
    <location>
        <position position="77"/>
    </location>
    <ligand>
        <name>Zn(2+)</name>
        <dbReference type="ChEBI" id="CHEBI:29105"/>
    </ligand>
</feature>
<feature type="compositionally biased region" description="Low complexity" evidence="3">
    <location>
        <begin position="327"/>
        <end position="338"/>
    </location>
</feature>
<reference evidence="6" key="1">
    <citation type="submission" date="2021-07" db="EMBL/GenBank/DDBJ databases">
        <authorList>
            <person name="Catto M.A."/>
            <person name="Jacobson A."/>
            <person name="Kennedy G."/>
            <person name="Labadie P."/>
            <person name="Hunt B.G."/>
            <person name="Srinivasan R."/>
        </authorList>
    </citation>
    <scope>NUCLEOTIDE SEQUENCE</scope>
    <source>
        <strain evidence="6">PL_HMW_Pooled</strain>
        <tissue evidence="6">Head</tissue>
    </source>
</reference>
<feature type="domain" description="C2H2-type" evidence="4">
    <location>
        <begin position="418"/>
        <end position="445"/>
    </location>
</feature>
<feature type="binding site" evidence="2">
    <location>
        <position position="36"/>
    </location>
    <ligand>
        <name>Zn(2+)</name>
        <dbReference type="ChEBI" id="CHEBI:29105"/>
    </ligand>
</feature>
<keyword evidence="2" id="KW-0862">Zinc</keyword>
<dbReference type="SMART" id="SM00355">
    <property type="entry name" value="ZnF_C2H2"/>
    <property type="match status" value="4"/>
</dbReference>
<feature type="compositionally biased region" description="Basic residues" evidence="3">
    <location>
        <begin position="242"/>
        <end position="264"/>
    </location>
</feature>
<feature type="binding site" evidence="2">
    <location>
        <position position="80"/>
    </location>
    <ligand>
        <name>Zn(2+)</name>
        <dbReference type="ChEBI" id="CHEBI:29105"/>
    </ligand>
</feature>
<dbReference type="Gene3D" id="3.40.1800.20">
    <property type="match status" value="1"/>
</dbReference>
<sequence length="513" mass="57359">MRSSPHSLHAAKRASNHNQQPTTDNKMSRQELCRLCDGRSDHIKIFDEEEKREGLPDKIKFTLNITVSVLDSKKTLCSFCKTKVTEFFEFKKRCGDVEAKQLSPSVVVKKEPEEADSATPYLYPWIPLGNPIPLSDLPPSLDLLKVQVKKENDCDGDNPSPEEIKKDTISESLEVKKENLEEVDKSIDEIINQVQTESEHSDSGEDSKKSSESAEAKSDENTVKENGNMSSGDESSTSRSTHGGRGRKRRGGSVRGMVSKRGRSLRSGSSPKTPANQVKRLTRSSTGTCPRRRVIVSSDESDGDFHDPDDPDDPEFRSSTDVKVGSKSRSSSSSSSASEAGEKETNTNKKKIIKRADLSRLLASAKQEKEEALKKQCPHCKMVYKHWVSYDEHVANCKGPSEKDLKNKNPPEDDDKVRKCVICLTTFKGTRALREHMEVHQPKKVPNHHCKICNENFPSKGGLICHNALKHRAGVSEPIMAPERKKHHCVLCNETFDSSGDYICHTVLKHKRK</sequence>
<dbReference type="EMBL" id="JAHWGI010000879">
    <property type="protein sequence ID" value="KAK3918116.1"/>
    <property type="molecule type" value="Genomic_DNA"/>
</dbReference>
<evidence type="ECO:0000256" key="1">
    <source>
        <dbReference type="PROSITE-ProRule" id="PRU00042"/>
    </source>
</evidence>
<organism evidence="6 7">
    <name type="scientific">Frankliniella fusca</name>
    <dbReference type="NCBI Taxonomy" id="407009"/>
    <lineage>
        <taxon>Eukaryota</taxon>
        <taxon>Metazoa</taxon>
        <taxon>Ecdysozoa</taxon>
        <taxon>Arthropoda</taxon>
        <taxon>Hexapoda</taxon>
        <taxon>Insecta</taxon>
        <taxon>Pterygota</taxon>
        <taxon>Neoptera</taxon>
        <taxon>Paraneoptera</taxon>
        <taxon>Thysanoptera</taxon>
        <taxon>Terebrantia</taxon>
        <taxon>Thripoidea</taxon>
        <taxon>Thripidae</taxon>
        <taxon>Frankliniella</taxon>
    </lineage>
</organism>
<feature type="compositionally biased region" description="Low complexity" evidence="3">
    <location>
        <begin position="230"/>
        <end position="241"/>
    </location>
</feature>
<evidence type="ECO:0000259" key="5">
    <source>
        <dbReference type="PROSITE" id="PS51915"/>
    </source>
</evidence>
<evidence type="ECO:0000313" key="7">
    <source>
        <dbReference type="Proteomes" id="UP001219518"/>
    </source>
</evidence>
<dbReference type="Pfam" id="PF07776">
    <property type="entry name" value="zf-AD"/>
    <property type="match status" value="1"/>
</dbReference>
<keyword evidence="2" id="KW-0479">Metal-binding</keyword>
<dbReference type="PROSITE" id="PS50157">
    <property type="entry name" value="ZINC_FINGER_C2H2_2"/>
    <property type="match status" value="1"/>
</dbReference>
<evidence type="ECO:0000256" key="2">
    <source>
        <dbReference type="PROSITE-ProRule" id="PRU01263"/>
    </source>
</evidence>
<feature type="domain" description="ZAD" evidence="5">
    <location>
        <begin position="31"/>
        <end position="104"/>
    </location>
</feature>
<dbReference type="SUPFAM" id="SSF57716">
    <property type="entry name" value="Glucocorticoid receptor-like (DNA-binding domain)"/>
    <property type="match status" value="1"/>
</dbReference>
<accession>A0AAE1HB74</accession>